<protein>
    <recommendedName>
        <fullName evidence="1">SLH domain-containing protein</fullName>
    </recommendedName>
</protein>
<evidence type="ECO:0000313" key="3">
    <source>
        <dbReference type="Proteomes" id="UP000730618"/>
    </source>
</evidence>
<reference evidence="2 3" key="1">
    <citation type="submission" date="2021-06" db="EMBL/GenBank/DDBJ databases">
        <authorList>
            <person name="Criscuolo A."/>
        </authorList>
    </citation>
    <scope>NUCLEOTIDE SEQUENCE [LARGE SCALE GENOMIC DNA]</scope>
    <source>
        <strain evidence="3">CIP 111802</strain>
    </source>
</reference>
<dbReference type="PROSITE" id="PS51272">
    <property type="entry name" value="SLH"/>
    <property type="match status" value="1"/>
</dbReference>
<keyword evidence="3" id="KW-1185">Reference proteome</keyword>
<dbReference type="Proteomes" id="UP000730618">
    <property type="component" value="Unassembled WGS sequence"/>
</dbReference>
<evidence type="ECO:0000259" key="1">
    <source>
        <dbReference type="PROSITE" id="PS51272"/>
    </source>
</evidence>
<organism evidence="2 3">
    <name type="scientific">Paenibacillus allorhizosphaerae</name>
    <dbReference type="NCBI Taxonomy" id="2849866"/>
    <lineage>
        <taxon>Bacteria</taxon>
        <taxon>Bacillati</taxon>
        <taxon>Bacillota</taxon>
        <taxon>Bacilli</taxon>
        <taxon>Bacillales</taxon>
        <taxon>Paenibacillaceae</taxon>
        <taxon>Paenibacillus</taxon>
    </lineage>
</organism>
<dbReference type="RefSeq" id="WP_218103101.1">
    <property type="nucleotide sequence ID" value="NZ_CAJVCE010000040.1"/>
</dbReference>
<proteinExistence type="predicted"/>
<comment type="caution">
    <text evidence="2">The sequence shown here is derived from an EMBL/GenBank/DDBJ whole genome shotgun (WGS) entry which is preliminary data.</text>
</comment>
<gene>
    <name evidence="2" type="ORF">PAECIP111802_06967</name>
</gene>
<accession>A0ABM8VU11</accession>
<sequence>MLHCRPDLTITRAEMVAIINRLVNMNAVKQSDAVGTFSDISNSFAATQIQDAAKTGIITGKSGDKFEPEAPSTRAEALTIILNTLNLNPEIKTLLDGSSRI</sequence>
<dbReference type="EMBL" id="CAJVCE010000040">
    <property type="protein sequence ID" value="CAG7658156.1"/>
    <property type="molecule type" value="Genomic_DNA"/>
</dbReference>
<name>A0ABM8VU11_9BACL</name>
<dbReference type="Pfam" id="PF00395">
    <property type="entry name" value="SLH"/>
    <property type="match status" value="1"/>
</dbReference>
<dbReference type="InterPro" id="IPR001119">
    <property type="entry name" value="SLH_dom"/>
</dbReference>
<evidence type="ECO:0000313" key="2">
    <source>
        <dbReference type="EMBL" id="CAG7658156.1"/>
    </source>
</evidence>
<feature type="domain" description="SLH" evidence="1">
    <location>
        <begin position="32"/>
        <end position="95"/>
    </location>
</feature>